<protein>
    <submittedName>
        <fullName evidence="7">von Willebrand factor, type A</fullName>
    </submittedName>
</protein>
<dbReference type="Gene3D" id="3.40.50.410">
    <property type="entry name" value="von Willebrand factor, type A domain"/>
    <property type="match status" value="1"/>
</dbReference>
<dbReference type="KEGG" id="ppd:Ppro_1220"/>
<dbReference type="Proteomes" id="UP000006732">
    <property type="component" value="Chromosome"/>
</dbReference>
<keyword evidence="3 5" id="KW-1133">Transmembrane helix</keyword>
<dbReference type="OrthoDB" id="6206554at2"/>
<organism evidence="7 8">
    <name type="scientific">Pelobacter propionicus (strain DSM 2379 / NBRC 103807 / OttBd1)</name>
    <dbReference type="NCBI Taxonomy" id="338966"/>
    <lineage>
        <taxon>Bacteria</taxon>
        <taxon>Pseudomonadati</taxon>
        <taxon>Thermodesulfobacteriota</taxon>
        <taxon>Desulfuromonadia</taxon>
        <taxon>Desulfuromonadales</taxon>
        <taxon>Desulfuromonadaceae</taxon>
        <taxon>Pelobacter</taxon>
    </lineage>
</organism>
<evidence type="ECO:0000256" key="2">
    <source>
        <dbReference type="ARBA" id="ARBA00022692"/>
    </source>
</evidence>
<feature type="transmembrane region" description="Helical" evidence="5">
    <location>
        <begin position="46"/>
        <end position="65"/>
    </location>
</feature>
<feature type="domain" description="VWFA" evidence="6">
    <location>
        <begin position="82"/>
        <end position="273"/>
    </location>
</feature>
<evidence type="ECO:0000256" key="1">
    <source>
        <dbReference type="ARBA" id="ARBA00022475"/>
    </source>
</evidence>
<dbReference type="SMART" id="SM00327">
    <property type="entry name" value="VWA"/>
    <property type="match status" value="1"/>
</dbReference>
<dbReference type="PANTHER" id="PTHR22550:SF5">
    <property type="entry name" value="LEUCINE ZIPPER PROTEIN 4"/>
    <property type="match status" value="1"/>
</dbReference>
<evidence type="ECO:0000313" key="8">
    <source>
        <dbReference type="Proteomes" id="UP000006732"/>
    </source>
</evidence>
<proteinExistence type="predicted"/>
<dbReference type="RefSeq" id="WP_011735143.1">
    <property type="nucleotide sequence ID" value="NC_008609.1"/>
</dbReference>
<evidence type="ECO:0000259" key="6">
    <source>
        <dbReference type="PROSITE" id="PS50234"/>
    </source>
</evidence>
<keyword evidence="8" id="KW-1185">Reference proteome</keyword>
<dbReference type="Pfam" id="PF00092">
    <property type="entry name" value="VWA"/>
    <property type="match status" value="1"/>
</dbReference>
<dbReference type="eggNOG" id="COG2304">
    <property type="taxonomic scope" value="Bacteria"/>
</dbReference>
<dbReference type="SUPFAM" id="SSF53300">
    <property type="entry name" value="vWA-like"/>
    <property type="match status" value="1"/>
</dbReference>
<sequence>MNLEHSGTLWLLLAIPCFLCSALVSHKKASTLLYRFAQTKKRPVPAIVSTLFLSLALAALILALAGPRLQYTKTVFNRSGIDLAIGIDVSKSMLAEDETLPPEGKKLFSIPNRLNRARYCALTILSALKGERVGVFLFASKGVPIVPLTNDYGYCQYILKHANDSTISTPGSDLGQAITTGIYLFEESSRTSVKSIVLISDGEDINEDSSVMHEAAQRAAAKGIAIYTVGTGRGQGVMVPIRDAIGAAIEGYYQDEDGSYLKTRLEQDSLKSISNTSGGRYFSAHVARVEEDVVDALLKRARTIEYTRATELAWYDLSPALLGAALLFLLIGIIAGR</sequence>
<dbReference type="InterPro" id="IPR002035">
    <property type="entry name" value="VWF_A"/>
</dbReference>
<dbReference type="HOGENOM" id="CLU_823498_0_0_7"/>
<dbReference type="PANTHER" id="PTHR22550">
    <property type="entry name" value="SPORE GERMINATION PROTEIN"/>
    <property type="match status" value="1"/>
</dbReference>
<name>A1ANC1_PELPD</name>
<dbReference type="STRING" id="338966.Ppro_1220"/>
<keyword evidence="4 5" id="KW-0472">Membrane</keyword>
<keyword evidence="2 5" id="KW-0812">Transmembrane</keyword>
<evidence type="ECO:0000256" key="4">
    <source>
        <dbReference type="ARBA" id="ARBA00023136"/>
    </source>
</evidence>
<dbReference type="InterPro" id="IPR036465">
    <property type="entry name" value="vWFA_dom_sf"/>
</dbReference>
<dbReference type="PROSITE" id="PS50234">
    <property type="entry name" value="VWFA"/>
    <property type="match status" value="1"/>
</dbReference>
<feature type="transmembrane region" description="Helical" evidence="5">
    <location>
        <begin position="312"/>
        <end position="335"/>
    </location>
</feature>
<evidence type="ECO:0000256" key="3">
    <source>
        <dbReference type="ARBA" id="ARBA00022989"/>
    </source>
</evidence>
<dbReference type="InterPro" id="IPR050768">
    <property type="entry name" value="UPF0353/GerABKA_families"/>
</dbReference>
<dbReference type="AlphaFoldDB" id="A1ANC1"/>
<evidence type="ECO:0000256" key="5">
    <source>
        <dbReference type="SAM" id="Phobius"/>
    </source>
</evidence>
<keyword evidence="1" id="KW-1003">Cell membrane</keyword>
<gene>
    <name evidence="7" type="ordered locus">Ppro_1220</name>
</gene>
<evidence type="ECO:0000313" key="7">
    <source>
        <dbReference type="EMBL" id="ABK98841.1"/>
    </source>
</evidence>
<dbReference type="EMBL" id="CP000482">
    <property type="protein sequence ID" value="ABK98841.1"/>
    <property type="molecule type" value="Genomic_DNA"/>
</dbReference>
<accession>A1ANC1</accession>
<reference evidence="7 8" key="1">
    <citation type="submission" date="2006-10" db="EMBL/GenBank/DDBJ databases">
        <title>Complete sequence of chromosome of Pelobacter propionicus DSM 2379.</title>
        <authorList>
            <consortium name="US DOE Joint Genome Institute"/>
            <person name="Copeland A."/>
            <person name="Lucas S."/>
            <person name="Lapidus A."/>
            <person name="Barry K."/>
            <person name="Detter J.C."/>
            <person name="Glavina del Rio T."/>
            <person name="Hammon N."/>
            <person name="Israni S."/>
            <person name="Dalin E."/>
            <person name="Tice H."/>
            <person name="Pitluck S."/>
            <person name="Saunders E."/>
            <person name="Brettin T."/>
            <person name="Bruce D."/>
            <person name="Han C."/>
            <person name="Tapia R."/>
            <person name="Schmutz J."/>
            <person name="Larimer F."/>
            <person name="Land M."/>
            <person name="Hauser L."/>
            <person name="Kyrpides N."/>
            <person name="Kim E."/>
            <person name="Lovley D."/>
            <person name="Richardson P."/>
        </authorList>
    </citation>
    <scope>NUCLEOTIDE SEQUENCE [LARGE SCALE GENOMIC DNA]</scope>
    <source>
        <strain evidence="8">DSM 2379 / NBRC 103807 / OttBd1</strain>
    </source>
</reference>